<gene>
    <name evidence="1" type="ORF">FC695_28120</name>
</gene>
<name>A0A9X9F3X0_BACCE</name>
<sequence length="117" mass="13607">MVKCYKIEEKAVLMELFSDAEKKNFAEMIQLNQSEQNTDFNEQDLFNKEIQEGKLIVIFLASADGTYINYFNLLGHSEMMYNKLTVLMGLEKEECNIENPLFQEYLQALAAIGYLEE</sequence>
<comment type="caution">
    <text evidence="1">The sequence shown here is derived from an EMBL/GenBank/DDBJ whole genome shotgun (WGS) entry which is preliminary data.</text>
</comment>
<accession>A0A9X9F3X0</accession>
<reference evidence="1 2" key="1">
    <citation type="journal article" date="2019" name="Environ. Microbiol.">
        <title>An active ?-lactamase is a part of an orchestrated cell wall stress resistance network of Bacillus subtilis and related rhizosphere species.</title>
        <authorList>
            <person name="Bucher T."/>
            <person name="Keren-Paz A."/>
            <person name="Hausser J."/>
            <person name="Olender T."/>
            <person name="Cytryn E."/>
            <person name="Kolodkin-Gal I."/>
        </authorList>
    </citation>
    <scope>NUCLEOTIDE SEQUENCE [LARGE SCALE GENOMIC DNA]</scope>
    <source>
        <strain evidence="1 2">I32</strain>
    </source>
</reference>
<protein>
    <submittedName>
        <fullName evidence="1">Uncharacterized protein</fullName>
    </submittedName>
</protein>
<dbReference type="Proteomes" id="UP000308444">
    <property type="component" value="Unassembled WGS sequence"/>
</dbReference>
<evidence type="ECO:0000313" key="1">
    <source>
        <dbReference type="EMBL" id="TKI94779.1"/>
    </source>
</evidence>
<dbReference type="EMBL" id="SZOH01002458">
    <property type="protein sequence ID" value="TKI94779.1"/>
    <property type="molecule type" value="Genomic_DNA"/>
</dbReference>
<evidence type="ECO:0000313" key="2">
    <source>
        <dbReference type="Proteomes" id="UP000308444"/>
    </source>
</evidence>
<organism evidence="1 2">
    <name type="scientific">Bacillus cereus</name>
    <dbReference type="NCBI Taxonomy" id="1396"/>
    <lineage>
        <taxon>Bacteria</taxon>
        <taxon>Bacillati</taxon>
        <taxon>Bacillota</taxon>
        <taxon>Bacilli</taxon>
        <taxon>Bacillales</taxon>
        <taxon>Bacillaceae</taxon>
        <taxon>Bacillus</taxon>
        <taxon>Bacillus cereus group</taxon>
    </lineage>
</organism>
<proteinExistence type="predicted"/>
<dbReference type="AlphaFoldDB" id="A0A9X9F3X0"/>